<feature type="transmembrane region" description="Helical" evidence="11">
    <location>
        <begin position="105"/>
        <end position="127"/>
    </location>
</feature>
<reference evidence="12 13" key="1">
    <citation type="journal article" date="2017" name="Syst. Appl. Microbiol.">
        <title>Lebetimonas natsushimae sp. nov., a novel strictly anaerobic, moderately thermophilic chemoautotroph isolated from a deep-sea hydrothermal vent polychaete nest in the Mid-Okinawa Trough.</title>
        <authorList>
            <person name="Nagata R."/>
            <person name="Takaki Y."/>
            <person name="Tame A."/>
            <person name="Nunoura T."/>
            <person name="Muto H."/>
            <person name="Mino S."/>
            <person name="Sawayama S."/>
            <person name="Takai K."/>
            <person name="Nakagawa S."/>
        </authorList>
    </citation>
    <scope>NUCLEOTIDE SEQUENCE [LARGE SCALE GENOMIC DNA]</scope>
    <source>
        <strain evidence="12 13">HS1857</strain>
    </source>
</reference>
<keyword evidence="3" id="KW-0997">Cell inner membrane</keyword>
<organism evidence="12 13">
    <name type="scientific">Lebetimonas natsushimae</name>
    <dbReference type="NCBI Taxonomy" id="1936991"/>
    <lineage>
        <taxon>Bacteria</taxon>
        <taxon>Pseudomonadati</taxon>
        <taxon>Campylobacterota</taxon>
        <taxon>Epsilonproteobacteria</taxon>
        <taxon>Nautiliales</taxon>
        <taxon>Nautiliaceae</taxon>
        <taxon>Lebetimonas</taxon>
    </lineage>
</organism>
<evidence type="ECO:0000256" key="7">
    <source>
        <dbReference type="ARBA" id="ARBA00023136"/>
    </source>
</evidence>
<dbReference type="InterPro" id="IPR003691">
    <property type="entry name" value="FluC"/>
</dbReference>
<evidence type="ECO:0000256" key="11">
    <source>
        <dbReference type="HAMAP-Rule" id="MF_00454"/>
    </source>
</evidence>
<comment type="catalytic activity">
    <reaction evidence="10">
        <text>fluoride(in) = fluoride(out)</text>
        <dbReference type="Rhea" id="RHEA:76159"/>
        <dbReference type="ChEBI" id="CHEBI:17051"/>
    </reaction>
    <physiologicalReaction direction="left-to-right" evidence="10">
        <dbReference type="Rhea" id="RHEA:76160"/>
    </physiologicalReaction>
</comment>
<dbReference type="GO" id="GO:0062054">
    <property type="term" value="F:fluoride channel activity"/>
    <property type="evidence" value="ECO:0007669"/>
    <property type="project" value="UniProtKB-UniRule"/>
</dbReference>
<sequence length="128" mass="13689">MKFDTMLAIGIGGFIGAILRAYTAGLVNNAFKHDIPFGTLSVNLIGSFLLGIFIGLIQYGIIQNAHIKSLLTTGMMGAFTTFSTFAVESFFLIKNGLIFESLSYILLNVIGSILLAAAGFKGIEAIFK</sequence>
<dbReference type="OrthoDB" id="9806299at2"/>
<evidence type="ECO:0000256" key="1">
    <source>
        <dbReference type="ARBA" id="ARBA00004651"/>
    </source>
</evidence>
<feature type="binding site" evidence="11">
    <location>
        <position position="80"/>
    </location>
    <ligand>
        <name>Na(+)</name>
        <dbReference type="ChEBI" id="CHEBI:29101"/>
        <note>structural</note>
    </ligand>
</feature>
<comment type="function">
    <text evidence="11">Fluoride-specific ion channel. Important for reducing fluoride concentration in the cell, thus reducing its toxicity.</text>
</comment>
<comment type="caution">
    <text evidence="12">The sequence shown here is derived from an EMBL/GenBank/DDBJ whole genome shotgun (WGS) entry which is preliminary data.</text>
</comment>
<keyword evidence="11" id="KW-0915">Sodium</keyword>
<dbReference type="GO" id="GO:0046872">
    <property type="term" value="F:metal ion binding"/>
    <property type="evidence" value="ECO:0007669"/>
    <property type="project" value="UniProtKB-KW"/>
</dbReference>
<dbReference type="Proteomes" id="UP000217944">
    <property type="component" value="Unassembled WGS sequence"/>
</dbReference>
<comment type="subcellular location">
    <subcellularLocation>
        <location evidence="1 11">Cell membrane</location>
        <topology evidence="1 11">Multi-pass membrane protein</topology>
    </subcellularLocation>
</comment>
<evidence type="ECO:0000256" key="10">
    <source>
        <dbReference type="ARBA" id="ARBA00035585"/>
    </source>
</evidence>
<feature type="transmembrane region" description="Helical" evidence="11">
    <location>
        <begin position="39"/>
        <end position="62"/>
    </location>
</feature>
<name>A0A292YFK2_9BACT</name>
<proteinExistence type="inferred from homology"/>
<accession>A0A292YFK2</accession>
<evidence type="ECO:0000256" key="2">
    <source>
        <dbReference type="ARBA" id="ARBA00022475"/>
    </source>
</evidence>
<feature type="transmembrane region" description="Helical" evidence="11">
    <location>
        <begin position="74"/>
        <end position="93"/>
    </location>
</feature>
<gene>
    <name evidence="11" type="primary">fluC</name>
    <name evidence="11" type="synonym">crcB</name>
    <name evidence="12" type="ORF">LNAT_P1283</name>
</gene>
<dbReference type="RefSeq" id="WP_096259588.1">
    <property type="nucleotide sequence ID" value="NZ_BDME01000002.1"/>
</dbReference>
<keyword evidence="11" id="KW-0813">Transport</keyword>
<keyword evidence="2 11" id="KW-1003">Cell membrane</keyword>
<dbReference type="Pfam" id="PF02537">
    <property type="entry name" value="CRCB"/>
    <property type="match status" value="1"/>
</dbReference>
<keyword evidence="4 11" id="KW-0812">Transmembrane</keyword>
<evidence type="ECO:0000256" key="4">
    <source>
        <dbReference type="ARBA" id="ARBA00022692"/>
    </source>
</evidence>
<evidence type="ECO:0000256" key="8">
    <source>
        <dbReference type="ARBA" id="ARBA00023303"/>
    </source>
</evidence>
<evidence type="ECO:0000256" key="6">
    <source>
        <dbReference type="ARBA" id="ARBA00023065"/>
    </source>
</evidence>
<keyword evidence="7 11" id="KW-0472">Membrane</keyword>
<dbReference type="AlphaFoldDB" id="A0A292YFK2"/>
<dbReference type="PANTHER" id="PTHR28259">
    <property type="entry name" value="FLUORIDE EXPORT PROTEIN 1-RELATED"/>
    <property type="match status" value="1"/>
</dbReference>
<dbReference type="HAMAP" id="MF_00454">
    <property type="entry name" value="FluC"/>
    <property type="match status" value="1"/>
</dbReference>
<evidence type="ECO:0000256" key="9">
    <source>
        <dbReference type="ARBA" id="ARBA00035120"/>
    </source>
</evidence>
<dbReference type="NCBIfam" id="TIGR00494">
    <property type="entry name" value="crcB"/>
    <property type="match status" value="1"/>
</dbReference>
<protein>
    <recommendedName>
        <fullName evidence="11">Fluoride-specific ion channel FluC</fullName>
    </recommendedName>
</protein>
<keyword evidence="13" id="KW-1185">Reference proteome</keyword>
<dbReference type="PANTHER" id="PTHR28259:SF1">
    <property type="entry name" value="FLUORIDE EXPORT PROTEIN 1-RELATED"/>
    <property type="match status" value="1"/>
</dbReference>
<evidence type="ECO:0000256" key="5">
    <source>
        <dbReference type="ARBA" id="ARBA00022989"/>
    </source>
</evidence>
<comment type="activity regulation">
    <text evidence="11">Na(+) is not transported, but it plays an essential structural role and its presence is essential for fluoride channel function.</text>
</comment>
<keyword evidence="6 11" id="KW-0406">Ion transport</keyword>
<evidence type="ECO:0000313" key="13">
    <source>
        <dbReference type="Proteomes" id="UP000217944"/>
    </source>
</evidence>
<evidence type="ECO:0000313" key="12">
    <source>
        <dbReference type="EMBL" id="GAX87986.1"/>
    </source>
</evidence>
<dbReference type="EMBL" id="BDME01000002">
    <property type="protein sequence ID" value="GAX87986.1"/>
    <property type="molecule type" value="Genomic_DNA"/>
</dbReference>
<feature type="binding site" evidence="11">
    <location>
        <position position="77"/>
    </location>
    <ligand>
        <name>Na(+)</name>
        <dbReference type="ChEBI" id="CHEBI:29101"/>
        <note>structural</note>
    </ligand>
</feature>
<keyword evidence="5 11" id="KW-1133">Transmembrane helix</keyword>
<comment type="similarity">
    <text evidence="9 11">Belongs to the fluoride channel Fluc/FEX (TC 1.A.43) family.</text>
</comment>
<dbReference type="GO" id="GO:0140114">
    <property type="term" value="P:cellular detoxification of fluoride"/>
    <property type="evidence" value="ECO:0007669"/>
    <property type="project" value="UniProtKB-UniRule"/>
</dbReference>
<keyword evidence="11" id="KW-0479">Metal-binding</keyword>
<dbReference type="GO" id="GO:0005886">
    <property type="term" value="C:plasma membrane"/>
    <property type="evidence" value="ECO:0007669"/>
    <property type="project" value="UniProtKB-SubCell"/>
</dbReference>
<keyword evidence="8 11" id="KW-0407">Ion channel</keyword>
<evidence type="ECO:0000256" key="3">
    <source>
        <dbReference type="ARBA" id="ARBA00022519"/>
    </source>
</evidence>